<evidence type="ECO:0000313" key="10">
    <source>
        <dbReference type="Proteomes" id="UP000596074"/>
    </source>
</evidence>
<evidence type="ECO:0000256" key="5">
    <source>
        <dbReference type="ARBA" id="ARBA00022989"/>
    </source>
</evidence>
<keyword evidence="9" id="KW-0969">Cilium</keyword>
<evidence type="ECO:0000256" key="7">
    <source>
        <dbReference type="SAM" id="MobiDB-lite"/>
    </source>
</evidence>
<reference evidence="9 10" key="1">
    <citation type="submission" date="2019-11" db="EMBL/GenBank/DDBJ databases">
        <title>Venatorbacter sp. nov. a predator of Campylobacter and other Gram-negative bacteria.</title>
        <authorList>
            <person name="Saeedi A."/>
            <person name="Cummings N.J."/>
            <person name="Connerton I.F."/>
            <person name="Connerton P.L."/>
        </authorList>
    </citation>
    <scope>NUCLEOTIDE SEQUENCE [LARGE SCALE GENOMIC DNA]</scope>
    <source>
        <strain evidence="9">XL5</strain>
    </source>
</reference>
<dbReference type="SUPFAM" id="SSF103088">
    <property type="entry name" value="OmpA-like"/>
    <property type="match status" value="1"/>
</dbReference>
<keyword evidence="9" id="KW-0966">Cell projection</keyword>
<dbReference type="InterPro" id="IPR006665">
    <property type="entry name" value="OmpA-like"/>
</dbReference>
<dbReference type="EMBL" id="CP046056">
    <property type="protein sequence ID" value="QQD23282.1"/>
    <property type="molecule type" value="Genomic_DNA"/>
</dbReference>
<dbReference type="GO" id="GO:0005886">
    <property type="term" value="C:plasma membrane"/>
    <property type="evidence" value="ECO:0007669"/>
    <property type="project" value="UniProtKB-SubCell"/>
</dbReference>
<keyword evidence="5 8" id="KW-1133">Transmembrane helix</keyword>
<dbReference type="Proteomes" id="UP000596074">
    <property type="component" value="Chromosome"/>
</dbReference>
<protein>
    <submittedName>
        <fullName evidence="9">Flagellar motor protein MotB</fullName>
    </submittedName>
</protein>
<dbReference type="PANTHER" id="PTHR30329">
    <property type="entry name" value="STATOR ELEMENT OF FLAGELLAR MOTOR COMPLEX"/>
    <property type="match status" value="1"/>
</dbReference>
<comment type="subcellular location">
    <subcellularLocation>
        <location evidence="1">Cell membrane</location>
        <topology evidence="1">Single-pass membrane protein</topology>
    </subcellularLocation>
</comment>
<sequence length="346" mass="38274">MENLGQNKNIVIRRIKKGKHGHHGGAWKVAMADFALAMMALFLVLWIISNSDETQRAAISGYFQDPLAYEEGRKVPSRYVIDLGGSPSQADNVAESEVIDPEKILQAEEIESMAEAIERQRLENKKAQIEERINASPTLSPFKDQLLLDITTEGLRLQIVDKTNRPMFDTGSARLKYYSEDILWELAPLMAAMDNRLSIAGHTDAARMGGVDESEDANWSLSAIRADSARRALMEAGVPKTQIAQVIGMGDTAPLDANDPYAAVNRRISITLLNIRSEASVRNRGAEPEVEFINGGEAGADGEAGTADPREPVINRSGSMLERLRQQREARDNPYDNPPNEEEAFW</sequence>
<accession>A0A9E8JR78</accession>
<dbReference type="Gene3D" id="3.30.1330.60">
    <property type="entry name" value="OmpA-like domain"/>
    <property type="match status" value="1"/>
</dbReference>
<keyword evidence="4 8" id="KW-0812">Transmembrane</keyword>
<dbReference type="PANTHER" id="PTHR30329:SF21">
    <property type="entry name" value="LIPOPROTEIN YIAD-RELATED"/>
    <property type="match status" value="1"/>
</dbReference>
<keyword evidence="6 8" id="KW-0472">Membrane</keyword>
<keyword evidence="9" id="KW-0282">Flagellum</keyword>
<feature type="region of interest" description="Disordered" evidence="7">
    <location>
        <begin position="292"/>
        <end position="346"/>
    </location>
</feature>
<keyword evidence="10" id="KW-1185">Reference proteome</keyword>
<organism evidence="9 10">
    <name type="scientific">Venatoribacter cucullus</name>
    <dbReference type="NCBI Taxonomy" id="2661630"/>
    <lineage>
        <taxon>Bacteria</taxon>
        <taxon>Pseudomonadati</taxon>
        <taxon>Pseudomonadota</taxon>
        <taxon>Gammaproteobacteria</taxon>
        <taxon>Oceanospirillales</taxon>
        <taxon>Oceanospirillaceae</taxon>
        <taxon>Venatoribacter</taxon>
    </lineage>
</organism>
<comment type="similarity">
    <text evidence="2">Belongs to the MotB family.</text>
</comment>
<dbReference type="AlphaFoldDB" id="A0A9E8JR78"/>
<dbReference type="Pfam" id="PF13677">
    <property type="entry name" value="MotB_plug"/>
    <property type="match status" value="1"/>
</dbReference>
<keyword evidence="3" id="KW-1003">Cell membrane</keyword>
<dbReference type="RefSeq" id="WP_228345805.1">
    <property type="nucleotide sequence ID" value="NZ_CP045550.1"/>
</dbReference>
<name>A0A9E8JR78_9GAMM</name>
<evidence type="ECO:0000256" key="4">
    <source>
        <dbReference type="ARBA" id="ARBA00022692"/>
    </source>
</evidence>
<evidence type="ECO:0000256" key="2">
    <source>
        <dbReference type="ARBA" id="ARBA00008914"/>
    </source>
</evidence>
<dbReference type="KEGG" id="vcw:GJQ55_01790"/>
<dbReference type="CDD" id="cd07185">
    <property type="entry name" value="OmpA_C-like"/>
    <property type="match status" value="1"/>
</dbReference>
<feature type="compositionally biased region" description="Basic and acidic residues" evidence="7">
    <location>
        <begin position="322"/>
        <end position="334"/>
    </location>
</feature>
<dbReference type="NCBIfam" id="NF006548">
    <property type="entry name" value="PRK09041.1"/>
    <property type="match status" value="1"/>
</dbReference>
<evidence type="ECO:0000256" key="1">
    <source>
        <dbReference type="ARBA" id="ARBA00004162"/>
    </source>
</evidence>
<evidence type="ECO:0000313" key="9">
    <source>
        <dbReference type="EMBL" id="QQD23282.1"/>
    </source>
</evidence>
<dbReference type="InterPro" id="IPR050330">
    <property type="entry name" value="Bact_OuterMem_StrucFunc"/>
</dbReference>
<evidence type="ECO:0000256" key="3">
    <source>
        <dbReference type="ARBA" id="ARBA00022475"/>
    </source>
</evidence>
<dbReference type="PROSITE" id="PS51123">
    <property type="entry name" value="OMPA_2"/>
    <property type="match status" value="1"/>
</dbReference>
<gene>
    <name evidence="9" type="primary">motB</name>
    <name evidence="9" type="ORF">GJQ55_01790</name>
</gene>
<feature type="transmembrane region" description="Helical" evidence="8">
    <location>
        <begin position="26"/>
        <end position="48"/>
    </location>
</feature>
<proteinExistence type="inferred from homology"/>
<dbReference type="InterPro" id="IPR036737">
    <property type="entry name" value="OmpA-like_sf"/>
</dbReference>
<dbReference type="Pfam" id="PF00691">
    <property type="entry name" value="OmpA"/>
    <property type="match status" value="1"/>
</dbReference>
<evidence type="ECO:0000256" key="8">
    <source>
        <dbReference type="SAM" id="Phobius"/>
    </source>
</evidence>
<evidence type="ECO:0000256" key="6">
    <source>
        <dbReference type="ARBA" id="ARBA00023136"/>
    </source>
</evidence>
<dbReference type="InterPro" id="IPR025713">
    <property type="entry name" value="MotB-like_N_dom"/>
</dbReference>